<dbReference type="RefSeq" id="WP_135361767.1">
    <property type="nucleotide sequence ID" value="NZ_JBLVUM010000002.1"/>
</dbReference>
<evidence type="ECO:0000313" key="2">
    <source>
        <dbReference type="EMBL" id="TGB37395.1"/>
    </source>
</evidence>
<gene>
    <name evidence="2" type="ORF">EJD98_26620</name>
</gene>
<organism evidence="2 3">
    <name type="scientific">Mycolicibacterium peregrinum</name>
    <name type="common">Mycobacterium peregrinum</name>
    <dbReference type="NCBI Taxonomy" id="43304"/>
    <lineage>
        <taxon>Bacteria</taxon>
        <taxon>Bacillati</taxon>
        <taxon>Actinomycetota</taxon>
        <taxon>Actinomycetes</taxon>
        <taxon>Mycobacteriales</taxon>
        <taxon>Mycobacteriaceae</taxon>
        <taxon>Mycolicibacterium</taxon>
    </lineage>
</organism>
<dbReference type="SUPFAM" id="SSF46565">
    <property type="entry name" value="Chaperone J-domain"/>
    <property type="match status" value="1"/>
</dbReference>
<dbReference type="AlphaFoldDB" id="A0A4Z0HM92"/>
<dbReference type="InterPro" id="IPR036869">
    <property type="entry name" value="J_dom_sf"/>
</dbReference>
<protein>
    <submittedName>
        <fullName evidence="2">J domain-containing protein</fullName>
    </submittedName>
</protein>
<feature type="compositionally biased region" description="Polar residues" evidence="1">
    <location>
        <begin position="98"/>
        <end position="108"/>
    </location>
</feature>
<dbReference type="PROSITE" id="PS50076">
    <property type="entry name" value="DNAJ_2"/>
    <property type="match status" value="1"/>
</dbReference>
<feature type="compositionally biased region" description="Basic and acidic residues" evidence="1">
    <location>
        <begin position="63"/>
        <end position="74"/>
    </location>
</feature>
<dbReference type="InterPro" id="IPR001623">
    <property type="entry name" value="DnaJ_domain"/>
</dbReference>
<evidence type="ECO:0000313" key="3">
    <source>
        <dbReference type="Proteomes" id="UP000297792"/>
    </source>
</evidence>
<proteinExistence type="predicted"/>
<dbReference type="PANTHER" id="PTHR44825">
    <property type="match status" value="1"/>
</dbReference>
<name>A0A4Z0HM92_MYCPR</name>
<comment type="caution">
    <text evidence="2">The sequence shown here is derived from an EMBL/GenBank/DDBJ whole genome shotgun (WGS) entry which is preliminary data.</text>
</comment>
<dbReference type="SMART" id="SM00271">
    <property type="entry name" value="DnaJ"/>
    <property type="match status" value="1"/>
</dbReference>
<sequence length="120" mass="13240">MACTQFDPYRVLGVSPAATQDEITHAFRAQLRANHPDTRQTPSAHTGDEHLQRLLAAYAQLRDPTRRADYDRASRTSPRPMPADHPAAGAVSIPVTHRSPTTDASTTMPPLRAGPVRRHR</sequence>
<reference evidence="2 3" key="1">
    <citation type="submission" date="2018-12" db="EMBL/GenBank/DDBJ databases">
        <title>Draft genome sequences of Mycolicibacterium peregrinum isolated from a pig with lymphadenitis and from soil on the same Japanese pig farm.</title>
        <authorList>
            <person name="Komatsu T."/>
            <person name="Ohya K."/>
            <person name="Sawai K."/>
            <person name="Odoi J.O."/>
            <person name="Otsu K."/>
            <person name="Ota A."/>
            <person name="Ito T."/>
            <person name="Kawai M."/>
            <person name="Maruyama F."/>
        </authorList>
    </citation>
    <scope>NUCLEOTIDE SEQUENCE [LARGE SCALE GENOMIC DNA]</scope>
    <source>
        <strain evidence="2 3">138</strain>
    </source>
</reference>
<dbReference type="PANTHER" id="PTHR44825:SF1">
    <property type="entry name" value="DNAJ HOMOLOG SUBFAMILY C MEMBER 4"/>
    <property type="match status" value="1"/>
</dbReference>
<accession>A0A4Z0HM92</accession>
<dbReference type="InterPro" id="IPR052763">
    <property type="entry name" value="DnaJ_C4"/>
</dbReference>
<dbReference type="EMBL" id="RWKA01000020">
    <property type="protein sequence ID" value="TGB37395.1"/>
    <property type="molecule type" value="Genomic_DNA"/>
</dbReference>
<dbReference type="PRINTS" id="PR00625">
    <property type="entry name" value="JDOMAIN"/>
</dbReference>
<dbReference type="CDD" id="cd06257">
    <property type="entry name" value="DnaJ"/>
    <property type="match status" value="1"/>
</dbReference>
<keyword evidence="3" id="KW-1185">Reference proteome</keyword>
<dbReference type="Gene3D" id="1.10.287.110">
    <property type="entry name" value="DnaJ domain"/>
    <property type="match status" value="1"/>
</dbReference>
<dbReference type="Pfam" id="PF00226">
    <property type="entry name" value="DnaJ"/>
    <property type="match status" value="1"/>
</dbReference>
<evidence type="ECO:0000256" key="1">
    <source>
        <dbReference type="SAM" id="MobiDB-lite"/>
    </source>
</evidence>
<feature type="region of interest" description="Disordered" evidence="1">
    <location>
        <begin position="61"/>
        <end position="120"/>
    </location>
</feature>
<dbReference type="Proteomes" id="UP000297792">
    <property type="component" value="Unassembled WGS sequence"/>
</dbReference>